<name>A0A1L4BQB5_9GAMM</name>
<dbReference type="OrthoDB" id="9807628at2"/>
<organism evidence="3 4">
    <name type="scientific">Francisella uliginis</name>
    <dbReference type="NCBI Taxonomy" id="573570"/>
    <lineage>
        <taxon>Bacteria</taxon>
        <taxon>Pseudomonadati</taxon>
        <taxon>Pseudomonadota</taxon>
        <taxon>Gammaproteobacteria</taxon>
        <taxon>Thiotrichales</taxon>
        <taxon>Francisellaceae</taxon>
        <taxon>Francisella</taxon>
    </lineage>
</organism>
<dbReference type="RefSeq" id="WP_072711233.1">
    <property type="nucleotide sequence ID" value="NZ_CP016796.1"/>
</dbReference>
<keyword evidence="4" id="KW-1185">Reference proteome</keyword>
<sequence length="332" mass="36386">MDFHLLRPWWLLALIPVVILTILLFKYSAKSNSWSKYCDSHLLEHVTIGQDSKTNKTLIPLVFLVLWGIAVFALAGPAYRHKEVPVYQKNISRVITLDVSQSMDTSDISPSRLERAKYKILDILGRIKEGQVGMLVFSSEPFVVSPLTSDAKTVANLVPVLNSDIVPVKGHNITKAIKKSAGLIEQAGATDGQIILVTDSTPSAKAIQQAKDLAAKGIKIDVYAIGTPQGGIAKDAKGNYLKDAKGNIQYFGVNLSKLKSLANAGDGKLVTLTTNNTDIKSLLSEKINVGTKESKQDSANVFWQDDGIYIIWVLSILSVLIFRRGILERICR</sequence>
<reference evidence="3 4" key="1">
    <citation type="journal article" date="2016" name="Appl. Environ. Microbiol.">
        <title>Whole genome relationships among Francisella bacteria of diverse origin define new species and provide specific regions for detection.</title>
        <authorList>
            <person name="Challacombe J.F."/>
            <person name="Petersen J.M."/>
            <person name="Gallegos-Graves V."/>
            <person name="Hodge D."/>
            <person name="Pillai S."/>
            <person name="Kuske C.R."/>
        </authorList>
    </citation>
    <scope>NUCLEOTIDE SEQUENCE [LARGE SCALE GENOMIC DNA]</scope>
    <source>
        <strain evidence="4">TX07-7310</strain>
    </source>
</reference>
<dbReference type="SUPFAM" id="SSF53300">
    <property type="entry name" value="vWA-like"/>
    <property type="match status" value="1"/>
</dbReference>
<dbReference type="STRING" id="573570.F7310_01075"/>
<feature type="domain" description="VWFA" evidence="2">
    <location>
        <begin position="92"/>
        <end position="287"/>
    </location>
</feature>
<feature type="transmembrane region" description="Helical" evidence="1">
    <location>
        <begin position="307"/>
        <end position="326"/>
    </location>
</feature>
<dbReference type="KEGG" id="frx:F7310_01075"/>
<protein>
    <recommendedName>
        <fullName evidence="2">VWFA domain-containing protein</fullName>
    </recommendedName>
</protein>
<feature type="transmembrane region" description="Helical" evidence="1">
    <location>
        <begin position="58"/>
        <end position="79"/>
    </location>
</feature>
<feature type="transmembrane region" description="Helical" evidence="1">
    <location>
        <begin position="6"/>
        <end position="25"/>
    </location>
</feature>
<dbReference type="SMART" id="SM00327">
    <property type="entry name" value="VWA"/>
    <property type="match status" value="1"/>
</dbReference>
<dbReference type="Gene3D" id="3.40.50.410">
    <property type="entry name" value="von Willebrand factor, type A domain"/>
    <property type="match status" value="1"/>
</dbReference>
<gene>
    <name evidence="3" type="ORF">F7310_01075</name>
</gene>
<dbReference type="PROSITE" id="PS50234">
    <property type="entry name" value="VWFA"/>
    <property type="match status" value="1"/>
</dbReference>
<keyword evidence="1" id="KW-1133">Transmembrane helix</keyword>
<dbReference type="InterPro" id="IPR050768">
    <property type="entry name" value="UPF0353/GerABKA_families"/>
</dbReference>
<keyword evidence="1" id="KW-0472">Membrane</keyword>
<dbReference type="AlphaFoldDB" id="A0A1L4BQB5"/>
<dbReference type="PANTHER" id="PTHR22550:SF14">
    <property type="entry name" value="VWFA DOMAIN-CONTAINING PROTEIN"/>
    <property type="match status" value="1"/>
</dbReference>
<evidence type="ECO:0000313" key="3">
    <source>
        <dbReference type="EMBL" id="API86033.1"/>
    </source>
</evidence>
<dbReference type="Proteomes" id="UP000184222">
    <property type="component" value="Chromosome"/>
</dbReference>
<proteinExistence type="predicted"/>
<accession>A0A1L4BQB5</accession>
<keyword evidence="1" id="KW-0812">Transmembrane</keyword>
<dbReference type="InterPro" id="IPR002035">
    <property type="entry name" value="VWF_A"/>
</dbReference>
<dbReference type="InterPro" id="IPR036465">
    <property type="entry name" value="vWFA_dom_sf"/>
</dbReference>
<evidence type="ECO:0000259" key="2">
    <source>
        <dbReference type="PROSITE" id="PS50234"/>
    </source>
</evidence>
<evidence type="ECO:0000256" key="1">
    <source>
        <dbReference type="SAM" id="Phobius"/>
    </source>
</evidence>
<dbReference type="Pfam" id="PF13519">
    <property type="entry name" value="VWA_2"/>
    <property type="match status" value="1"/>
</dbReference>
<dbReference type="PANTHER" id="PTHR22550">
    <property type="entry name" value="SPORE GERMINATION PROTEIN"/>
    <property type="match status" value="1"/>
</dbReference>
<evidence type="ECO:0000313" key="4">
    <source>
        <dbReference type="Proteomes" id="UP000184222"/>
    </source>
</evidence>
<dbReference type="EMBL" id="CP016796">
    <property type="protein sequence ID" value="API86033.1"/>
    <property type="molecule type" value="Genomic_DNA"/>
</dbReference>